<reference evidence="1 2" key="2">
    <citation type="submission" date="2009-01" db="EMBL/GenBank/DDBJ databases">
        <title>Draft genome sequence of Bacteroides cellulosilyticus (DSM 14838).</title>
        <authorList>
            <person name="Sudarsanam P."/>
            <person name="Ley R."/>
            <person name="Guruge J."/>
            <person name="Turnbaugh P.J."/>
            <person name="Mahowald M."/>
            <person name="Liep D."/>
            <person name="Gordon J."/>
        </authorList>
    </citation>
    <scope>NUCLEOTIDE SEQUENCE [LARGE SCALE GENOMIC DNA]</scope>
    <source>
        <strain evidence="1 2">DSM 14838</strain>
    </source>
</reference>
<organism evidence="1 2">
    <name type="scientific">Bacteroides cellulosilyticus DSM 14838</name>
    <dbReference type="NCBI Taxonomy" id="537012"/>
    <lineage>
        <taxon>Bacteria</taxon>
        <taxon>Pseudomonadati</taxon>
        <taxon>Bacteroidota</taxon>
        <taxon>Bacteroidia</taxon>
        <taxon>Bacteroidales</taxon>
        <taxon>Bacteroidaceae</taxon>
        <taxon>Bacteroides</taxon>
    </lineage>
</organism>
<evidence type="ECO:0000313" key="2">
    <source>
        <dbReference type="Proteomes" id="UP000003711"/>
    </source>
</evidence>
<sequence>MKLLVKSLDLLSINLKTYPNKLVFFAPSFARYEEIYNRYYDVTAFSNKPFRSGSYKFG</sequence>
<dbReference type="EMBL" id="ACCH01000331">
    <property type="protein sequence ID" value="EEF88066.1"/>
    <property type="molecule type" value="Genomic_DNA"/>
</dbReference>
<dbReference type="AlphaFoldDB" id="E2NJ06"/>
<accession>E2NJ06</accession>
<reference evidence="1 2" key="1">
    <citation type="submission" date="2008-12" db="EMBL/GenBank/DDBJ databases">
        <authorList>
            <person name="Fulton L."/>
            <person name="Clifton S."/>
            <person name="Fulton B."/>
            <person name="Xu J."/>
            <person name="Minx P."/>
            <person name="Pepin K.H."/>
            <person name="Johnson M."/>
            <person name="Bhonagiri V."/>
            <person name="Nash W.E."/>
            <person name="Mardis E.R."/>
            <person name="Wilson R.K."/>
        </authorList>
    </citation>
    <scope>NUCLEOTIDE SEQUENCE [LARGE SCALE GENOMIC DNA]</scope>
    <source>
        <strain evidence="1 2">DSM 14838</strain>
    </source>
</reference>
<proteinExistence type="predicted"/>
<protein>
    <submittedName>
        <fullName evidence="1">Uncharacterized protein</fullName>
    </submittedName>
</protein>
<name>E2NJ06_9BACE</name>
<gene>
    <name evidence="1" type="ORF">BACCELL_04292</name>
</gene>
<dbReference type="Proteomes" id="UP000003711">
    <property type="component" value="Unassembled WGS sequence"/>
</dbReference>
<dbReference type="HOGENOM" id="CLU_2969581_0_0_10"/>
<evidence type="ECO:0000313" key="1">
    <source>
        <dbReference type="EMBL" id="EEF88066.1"/>
    </source>
</evidence>
<comment type="caution">
    <text evidence="1">The sequence shown here is derived from an EMBL/GenBank/DDBJ whole genome shotgun (WGS) entry which is preliminary data.</text>
</comment>